<dbReference type="Proteomes" id="UP000655225">
    <property type="component" value="Unassembled WGS sequence"/>
</dbReference>
<protein>
    <recommendedName>
        <fullName evidence="4">DYW domain-containing protein</fullName>
    </recommendedName>
</protein>
<gene>
    <name evidence="5" type="ORF">HHK36_003306</name>
</gene>
<evidence type="ECO:0000313" key="6">
    <source>
        <dbReference type="Proteomes" id="UP000655225"/>
    </source>
</evidence>
<organism evidence="5 6">
    <name type="scientific">Tetracentron sinense</name>
    <name type="common">Spur-leaf</name>
    <dbReference type="NCBI Taxonomy" id="13715"/>
    <lineage>
        <taxon>Eukaryota</taxon>
        <taxon>Viridiplantae</taxon>
        <taxon>Streptophyta</taxon>
        <taxon>Embryophyta</taxon>
        <taxon>Tracheophyta</taxon>
        <taxon>Spermatophyta</taxon>
        <taxon>Magnoliopsida</taxon>
        <taxon>Trochodendrales</taxon>
        <taxon>Trochodendraceae</taxon>
        <taxon>Tetracentron</taxon>
    </lineage>
</organism>
<evidence type="ECO:0000259" key="4">
    <source>
        <dbReference type="Pfam" id="PF14432"/>
    </source>
</evidence>
<proteinExistence type="inferred from homology"/>
<dbReference type="GO" id="GO:0008270">
    <property type="term" value="F:zinc ion binding"/>
    <property type="evidence" value="ECO:0007669"/>
    <property type="project" value="InterPro"/>
</dbReference>
<feature type="repeat" description="PPR" evidence="3">
    <location>
        <begin position="437"/>
        <end position="472"/>
    </location>
</feature>
<dbReference type="GO" id="GO:0009451">
    <property type="term" value="P:RNA modification"/>
    <property type="evidence" value="ECO:0007669"/>
    <property type="project" value="InterPro"/>
</dbReference>
<dbReference type="InterPro" id="IPR046848">
    <property type="entry name" value="E_motif"/>
</dbReference>
<accession>A0A834ZNH5</accession>
<dbReference type="FunFam" id="1.25.40.10:FF:000690">
    <property type="entry name" value="Pentatricopeptide repeat-containing protein"/>
    <property type="match status" value="1"/>
</dbReference>
<feature type="repeat" description="PPR" evidence="3">
    <location>
        <begin position="402"/>
        <end position="436"/>
    </location>
</feature>
<dbReference type="PANTHER" id="PTHR47926:SF452">
    <property type="entry name" value="PENTATRICOPEPTIDE REPEAT-CONTAINING PROTEIN"/>
    <property type="match status" value="1"/>
</dbReference>
<dbReference type="EMBL" id="JABCRI010000002">
    <property type="protein sequence ID" value="KAF8410769.1"/>
    <property type="molecule type" value="Genomic_DNA"/>
</dbReference>
<dbReference type="InterPro" id="IPR046960">
    <property type="entry name" value="PPR_At4g14850-like_plant"/>
</dbReference>
<comment type="similarity">
    <text evidence="1">Belongs to the PPR family. PCMP-H subfamily.</text>
</comment>
<keyword evidence="2" id="KW-0677">Repeat</keyword>
<evidence type="ECO:0000313" key="5">
    <source>
        <dbReference type="EMBL" id="KAF8410769.1"/>
    </source>
</evidence>
<reference evidence="5 6" key="1">
    <citation type="submission" date="2020-04" db="EMBL/GenBank/DDBJ databases">
        <title>Plant Genome Project.</title>
        <authorList>
            <person name="Zhang R.-G."/>
        </authorList>
    </citation>
    <scope>NUCLEOTIDE SEQUENCE [LARGE SCALE GENOMIC DNA]</scope>
    <source>
        <strain evidence="5">YNK0</strain>
        <tissue evidence="5">Leaf</tissue>
    </source>
</reference>
<dbReference type="AlphaFoldDB" id="A0A834ZNH5"/>
<dbReference type="Pfam" id="PF20431">
    <property type="entry name" value="E_motif"/>
    <property type="match status" value="1"/>
</dbReference>
<dbReference type="PANTHER" id="PTHR47926">
    <property type="entry name" value="PENTATRICOPEPTIDE REPEAT-CONTAINING PROTEIN"/>
    <property type="match status" value="1"/>
</dbReference>
<feature type="domain" description="DYW" evidence="4">
    <location>
        <begin position="676"/>
        <end position="730"/>
    </location>
</feature>
<feature type="repeat" description="PPR" evidence="3">
    <location>
        <begin position="295"/>
        <end position="329"/>
    </location>
</feature>
<dbReference type="Pfam" id="PF13041">
    <property type="entry name" value="PPR_2"/>
    <property type="match status" value="3"/>
</dbReference>
<feature type="repeat" description="PPR" evidence="3">
    <location>
        <begin position="187"/>
        <end position="221"/>
    </location>
</feature>
<dbReference type="OrthoDB" id="1920279at2759"/>
<feature type="repeat" description="PPR" evidence="3">
    <location>
        <begin position="44"/>
        <end position="78"/>
    </location>
</feature>
<comment type="caution">
    <text evidence="5">The sequence shown here is derived from an EMBL/GenBank/DDBJ whole genome shotgun (WGS) entry which is preliminary data.</text>
</comment>
<dbReference type="OMA" id="CKYHSER"/>
<dbReference type="Gene3D" id="1.25.40.10">
    <property type="entry name" value="Tetratricopeptide repeat domain"/>
    <property type="match status" value="5"/>
</dbReference>
<dbReference type="FunFam" id="1.25.40.10:FF:000285">
    <property type="entry name" value="Pentatricopeptide repeat-containing protein, chloroplastic"/>
    <property type="match status" value="1"/>
</dbReference>
<dbReference type="Pfam" id="PF01535">
    <property type="entry name" value="PPR"/>
    <property type="match status" value="4"/>
</dbReference>
<evidence type="ECO:0000256" key="3">
    <source>
        <dbReference type="PROSITE-ProRule" id="PRU00708"/>
    </source>
</evidence>
<evidence type="ECO:0000256" key="2">
    <source>
        <dbReference type="ARBA" id="ARBA00022737"/>
    </source>
</evidence>
<dbReference type="InterPro" id="IPR002885">
    <property type="entry name" value="PPR_rpt"/>
</dbReference>
<dbReference type="NCBIfam" id="TIGR00756">
    <property type="entry name" value="PPR"/>
    <property type="match status" value="5"/>
</dbReference>
<sequence length="783" mass="86842">MQGQAIPPNNFTFPALLKACAALGHLLTAQQVHAHVSLRGLVADKFTASALIDAYGKCGNADYANKLFDEMPKRAVDVVSWTALVTAFSSNGCVDQAFETFWRMKNSDNPECCKGDAVSLAALVSACAAADDMNCLGRGRAIHAIVVKYGFESNTRLANSLVHMYSVCKVMDDASNVFDGILSERRDVVSWNVLISGFALNGEPERALRTFEEMISVGTVAVAPNRVTMIALLKSCGELGCAETSRRVHDYVTSHKSSLLLSNDVVIHTALIDMHARCGNVKWGRQIFDEVVGKNVVCWSAMIAGYEQNSCPEEALKLFRRMLMEGHMEKVKPNAVTMVTVIAACSGLGASRPGRVIHKFVVAIGLDCDARVASSLIDMYAKCGDIGLARQVFSEINESSKTVVSWSSMISAEGLHGEGQRALQLLSEMQAHGFRPNKITYISVLSACSHAGLVEEGKSCFNSMKRDHGVCPTEKHYACMVDLLGRAGRLDEAHDLILRMPIEADVAVWGSLLAACHIHKNWKLGEVVEKQILKLNSHVVGHRVLLANMYEEAGRLDDVIRMRVEMRRNGLRKIAGQSFIEVGNDMYSFSAEDRSHRESEMIYNELDALDARVRNAVKNARETNTEVEEDQEVEDMILRCKYHSERLAIAFGLMMMSRSSISSQTKRSDSNKTIKEIEAIPIRITKNLRVCRDCHVYTKLVSKVTRRKLIVRDAHRFHHFKDGFCSCGDYCVGVLRATLVEELLQDSCRVPYNLQVVFICSYQKQNLQTLFKSHSYSASAVML</sequence>
<keyword evidence="6" id="KW-1185">Reference proteome</keyword>
<name>A0A834ZNH5_TETSI</name>
<dbReference type="Pfam" id="PF14432">
    <property type="entry name" value="DYW_deaminase"/>
    <property type="match status" value="1"/>
</dbReference>
<dbReference type="GO" id="GO:0003729">
    <property type="term" value="F:mRNA binding"/>
    <property type="evidence" value="ECO:0007669"/>
    <property type="project" value="UniProtKB-ARBA"/>
</dbReference>
<dbReference type="FunFam" id="1.25.40.10:FF:000073">
    <property type="entry name" value="Pentatricopeptide repeat-containing protein chloroplastic"/>
    <property type="match status" value="1"/>
</dbReference>
<dbReference type="InterPro" id="IPR011990">
    <property type="entry name" value="TPR-like_helical_dom_sf"/>
</dbReference>
<dbReference type="InterPro" id="IPR032867">
    <property type="entry name" value="DYW_dom"/>
</dbReference>
<dbReference type="PROSITE" id="PS51375">
    <property type="entry name" value="PPR"/>
    <property type="match status" value="5"/>
</dbReference>
<evidence type="ECO:0000256" key="1">
    <source>
        <dbReference type="ARBA" id="ARBA00006643"/>
    </source>
</evidence>